<keyword evidence="6" id="KW-0145">Chemotaxis</keyword>
<protein>
    <recommendedName>
        <fullName evidence="3">Flagellar FliJ protein</fullName>
    </recommendedName>
</protein>
<sequence>MPNTLTLRKLLDLAEKKSKESAKKLGKLNFQHLEAEKKLNLLLQYRQSYQTRLQNLSQNGINHVELQNFIRFVDKLDTAISEQRLAVKHAVNSRNTGNSEYQSCQRRLNSYDTLSQRYKKTEQLIQTKAEQKELDEFISNRFIQNNSNNEK</sequence>
<keyword evidence="9" id="KW-0472">Membrane</keyword>
<evidence type="ECO:0000256" key="9">
    <source>
        <dbReference type="ARBA" id="ARBA00023136"/>
    </source>
</evidence>
<name>A0A1I4F5C9_9PROT</name>
<evidence type="ECO:0000256" key="8">
    <source>
        <dbReference type="ARBA" id="ARBA00022927"/>
    </source>
</evidence>
<comment type="subcellular location">
    <subcellularLocation>
        <location evidence="1">Cell membrane</location>
        <topology evidence="1">Peripheral membrane protein</topology>
        <orientation evidence="1">Cytoplasmic side</orientation>
    </subcellularLocation>
</comment>
<dbReference type="InterPro" id="IPR053716">
    <property type="entry name" value="Flag_assembly_chemotaxis_eff"/>
</dbReference>
<dbReference type="EMBL" id="FOSP01000033">
    <property type="protein sequence ID" value="SFL12759.1"/>
    <property type="molecule type" value="Genomic_DNA"/>
</dbReference>
<dbReference type="PRINTS" id="PR01004">
    <property type="entry name" value="FLGFLIJ"/>
</dbReference>
<dbReference type="OrthoDB" id="6465096at2"/>
<dbReference type="InterPro" id="IPR018006">
    <property type="entry name" value="Flag_FliJ_proteobac"/>
</dbReference>
<dbReference type="GO" id="GO:0003774">
    <property type="term" value="F:cytoskeletal motor activity"/>
    <property type="evidence" value="ECO:0007669"/>
    <property type="project" value="InterPro"/>
</dbReference>
<comment type="similarity">
    <text evidence="2">Belongs to the FliJ family.</text>
</comment>
<dbReference type="AlphaFoldDB" id="A0A1I4F5C9"/>
<dbReference type="PANTHER" id="PTHR38786">
    <property type="entry name" value="FLAGELLAR FLIJ PROTEIN"/>
    <property type="match status" value="1"/>
</dbReference>
<keyword evidence="7" id="KW-1005">Bacterial flagellum biogenesis</keyword>
<evidence type="ECO:0000256" key="5">
    <source>
        <dbReference type="ARBA" id="ARBA00022475"/>
    </source>
</evidence>
<dbReference type="GO" id="GO:0015031">
    <property type="term" value="P:protein transport"/>
    <property type="evidence" value="ECO:0007669"/>
    <property type="project" value="UniProtKB-KW"/>
</dbReference>
<keyword evidence="10" id="KW-1006">Bacterial flagellum protein export</keyword>
<dbReference type="RefSeq" id="WP_090702164.1">
    <property type="nucleotide sequence ID" value="NZ_FOSP01000033.1"/>
</dbReference>
<evidence type="ECO:0000313" key="12">
    <source>
        <dbReference type="Proteomes" id="UP000199533"/>
    </source>
</evidence>
<keyword evidence="12" id="KW-1185">Reference proteome</keyword>
<evidence type="ECO:0000256" key="7">
    <source>
        <dbReference type="ARBA" id="ARBA00022795"/>
    </source>
</evidence>
<dbReference type="Proteomes" id="UP000199533">
    <property type="component" value="Unassembled WGS sequence"/>
</dbReference>
<proteinExistence type="inferred from homology"/>
<keyword evidence="11" id="KW-0966">Cell projection</keyword>
<evidence type="ECO:0000256" key="10">
    <source>
        <dbReference type="ARBA" id="ARBA00023225"/>
    </source>
</evidence>
<dbReference type="PIRSF" id="PIRSF019404">
    <property type="entry name" value="FliJ"/>
    <property type="match status" value="1"/>
</dbReference>
<keyword evidence="5" id="KW-1003">Cell membrane</keyword>
<reference evidence="12" key="1">
    <citation type="submission" date="2016-10" db="EMBL/GenBank/DDBJ databases">
        <authorList>
            <person name="Varghese N."/>
            <person name="Submissions S."/>
        </authorList>
    </citation>
    <scope>NUCLEOTIDE SEQUENCE [LARGE SCALE GENOMIC DNA]</scope>
    <source>
        <strain evidence="12">Nm69</strain>
    </source>
</reference>
<dbReference type="GO" id="GO:0071973">
    <property type="term" value="P:bacterial-type flagellum-dependent cell motility"/>
    <property type="evidence" value="ECO:0007669"/>
    <property type="project" value="InterPro"/>
</dbReference>
<dbReference type="GO" id="GO:0009288">
    <property type="term" value="C:bacterial-type flagellum"/>
    <property type="evidence" value="ECO:0007669"/>
    <property type="project" value="InterPro"/>
</dbReference>
<evidence type="ECO:0000256" key="1">
    <source>
        <dbReference type="ARBA" id="ARBA00004413"/>
    </source>
</evidence>
<organism evidence="11 12">
    <name type="scientific">Nitrosomonas aestuarii</name>
    <dbReference type="NCBI Taxonomy" id="52441"/>
    <lineage>
        <taxon>Bacteria</taxon>
        <taxon>Pseudomonadati</taxon>
        <taxon>Pseudomonadota</taxon>
        <taxon>Betaproteobacteria</taxon>
        <taxon>Nitrosomonadales</taxon>
        <taxon>Nitrosomonadaceae</taxon>
        <taxon>Nitrosomonas</taxon>
    </lineage>
</organism>
<evidence type="ECO:0000256" key="3">
    <source>
        <dbReference type="ARBA" id="ARBA00020392"/>
    </source>
</evidence>
<dbReference type="Gene3D" id="1.10.287.1700">
    <property type="match status" value="1"/>
</dbReference>
<dbReference type="STRING" id="52441.SAMN05216302_103330"/>
<keyword evidence="8" id="KW-0653">Protein transport</keyword>
<dbReference type="InterPro" id="IPR052570">
    <property type="entry name" value="FliJ"/>
</dbReference>
<dbReference type="InterPro" id="IPR012823">
    <property type="entry name" value="Flagell_FliJ"/>
</dbReference>
<dbReference type="PANTHER" id="PTHR38786:SF1">
    <property type="entry name" value="FLAGELLAR FLIJ PROTEIN"/>
    <property type="match status" value="1"/>
</dbReference>
<keyword evidence="4" id="KW-0813">Transport</keyword>
<accession>A0A1I4F5C9</accession>
<gene>
    <name evidence="11" type="ORF">SAMN05216302_103330</name>
</gene>
<evidence type="ECO:0000256" key="6">
    <source>
        <dbReference type="ARBA" id="ARBA00022500"/>
    </source>
</evidence>
<dbReference type="NCBIfam" id="TIGR02473">
    <property type="entry name" value="flagell_FliJ"/>
    <property type="match status" value="1"/>
</dbReference>
<keyword evidence="11" id="KW-0969">Cilium</keyword>
<keyword evidence="11" id="KW-0282">Flagellum</keyword>
<evidence type="ECO:0000313" key="11">
    <source>
        <dbReference type="EMBL" id="SFL12759.1"/>
    </source>
</evidence>
<dbReference type="Pfam" id="PF02050">
    <property type="entry name" value="FliJ"/>
    <property type="match status" value="1"/>
</dbReference>
<dbReference type="GO" id="GO:0006935">
    <property type="term" value="P:chemotaxis"/>
    <property type="evidence" value="ECO:0007669"/>
    <property type="project" value="UniProtKB-KW"/>
</dbReference>
<evidence type="ECO:0000256" key="4">
    <source>
        <dbReference type="ARBA" id="ARBA00022448"/>
    </source>
</evidence>
<dbReference type="GO" id="GO:0005886">
    <property type="term" value="C:plasma membrane"/>
    <property type="evidence" value="ECO:0007669"/>
    <property type="project" value="UniProtKB-SubCell"/>
</dbReference>
<evidence type="ECO:0000256" key="2">
    <source>
        <dbReference type="ARBA" id="ARBA00010004"/>
    </source>
</evidence>
<dbReference type="GO" id="GO:0044781">
    <property type="term" value="P:bacterial-type flagellum organization"/>
    <property type="evidence" value="ECO:0007669"/>
    <property type="project" value="UniProtKB-KW"/>
</dbReference>